<keyword evidence="3" id="KW-0418">Kinase</keyword>
<feature type="transmembrane region" description="Helical" evidence="5">
    <location>
        <begin position="12"/>
        <end position="31"/>
    </location>
</feature>
<reference evidence="7 8" key="1">
    <citation type="journal article" date="2009" name="Stand. Genomic Sci.">
        <title>Complete genome sequence of Slackia heliotrinireducens type strain (RHS 1).</title>
        <authorList>
            <person name="Pukall R."/>
            <person name="Lapidus A."/>
            <person name="Nolan M."/>
            <person name="Copeland A."/>
            <person name="Glavina Del Rio T."/>
            <person name="Lucas S."/>
            <person name="Chen F."/>
            <person name="Tice H."/>
            <person name="Cheng J.F."/>
            <person name="Chertkov O."/>
            <person name="Bruce D."/>
            <person name="Goodwin L."/>
            <person name="Kuske C."/>
            <person name="Brettin T."/>
            <person name="Detter J.C."/>
            <person name="Han C."/>
            <person name="Pitluck S."/>
            <person name="Pati A."/>
            <person name="Mavrommatis K."/>
            <person name="Ivanova N."/>
            <person name="Ovchinnikova G."/>
            <person name="Chen A."/>
            <person name="Palaniappan K."/>
            <person name="Schneider S."/>
            <person name="Rohde M."/>
            <person name="Chain P."/>
            <person name="D'haeseleer P."/>
            <person name="Goker M."/>
            <person name="Bristow J."/>
            <person name="Eisen J.A."/>
            <person name="Markowitz V."/>
            <person name="Kyrpides N.C."/>
            <person name="Klenk H.P."/>
            <person name="Hugenholtz P."/>
        </authorList>
    </citation>
    <scope>NUCLEOTIDE SEQUENCE [LARGE SCALE GENOMIC DNA]</scope>
    <source>
        <strain evidence="8">ATCC 29202 / DSM 20476 / NCTC 11029 / RHS 1</strain>
    </source>
</reference>
<feature type="domain" description="Histidine kinase" evidence="6">
    <location>
        <begin position="325"/>
        <end position="426"/>
    </location>
</feature>
<evidence type="ECO:0000256" key="3">
    <source>
        <dbReference type="ARBA" id="ARBA00022777"/>
    </source>
</evidence>
<keyword evidence="5" id="KW-1133">Transmembrane helix</keyword>
<evidence type="ECO:0000259" key="6">
    <source>
        <dbReference type="PROSITE" id="PS50109"/>
    </source>
</evidence>
<evidence type="ECO:0000256" key="4">
    <source>
        <dbReference type="ARBA" id="ARBA00023012"/>
    </source>
</evidence>
<dbReference type="STRING" id="471855.Shel_00390"/>
<comment type="catalytic activity">
    <reaction evidence="1">
        <text>ATP + protein L-histidine = ADP + protein N-phospho-L-histidine.</text>
        <dbReference type="EC" id="2.7.13.3"/>
    </reaction>
</comment>
<dbReference type="InterPro" id="IPR005467">
    <property type="entry name" value="His_kinase_dom"/>
</dbReference>
<gene>
    <name evidence="7" type="ordered locus">Shel_00390</name>
</gene>
<dbReference type="PANTHER" id="PTHR34220:SF7">
    <property type="entry name" value="SENSOR HISTIDINE KINASE YPDA"/>
    <property type="match status" value="1"/>
</dbReference>
<dbReference type="SMART" id="SM00387">
    <property type="entry name" value="HATPase_c"/>
    <property type="match status" value="1"/>
</dbReference>
<dbReference type="Gene3D" id="3.30.565.10">
    <property type="entry name" value="Histidine kinase-like ATPase, C-terminal domain"/>
    <property type="match status" value="1"/>
</dbReference>
<evidence type="ECO:0000256" key="2">
    <source>
        <dbReference type="ARBA" id="ARBA00012438"/>
    </source>
</evidence>
<dbReference type="InterPro" id="IPR050640">
    <property type="entry name" value="Bact_2-comp_sensor_kinase"/>
</dbReference>
<evidence type="ECO:0000313" key="8">
    <source>
        <dbReference type="Proteomes" id="UP000002026"/>
    </source>
</evidence>
<dbReference type="Pfam" id="PF02518">
    <property type="entry name" value="HATPase_c"/>
    <property type="match status" value="1"/>
</dbReference>
<keyword evidence="4" id="KW-0902">Two-component regulatory system</keyword>
<evidence type="ECO:0000256" key="1">
    <source>
        <dbReference type="ARBA" id="ARBA00000085"/>
    </source>
</evidence>
<dbReference type="PANTHER" id="PTHR34220">
    <property type="entry name" value="SENSOR HISTIDINE KINASE YPDA"/>
    <property type="match status" value="1"/>
</dbReference>
<dbReference type="Proteomes" id="UP000002026">
    <property type="component" value="Chromosome"/>
</dbReference>
<dbReference type="PROSITE" id="PS50109">
    <property type="entry name" value="HIS_KIN"/>
    <property type="match status" value="1"/>
</dbReference>
<dbReference type="InterPro" id="IPR036890">
    <property type="entry name" value="HATPase_C_sf"/>
</dbReference>
<dbReference type="AlphaFoldDB" id="C7N0N6"/>
<proteinExistence type="predicted"/>
<dbReference type="KEGG" id="shi:Shel_00390"/>
<evidence type="ECO:0000256" key="5">
    <source>
        <dbReference type="SAM" id="Phobius"/>
    </source>
</evidence>
<organism evidence="7 8">
    <name type="scientific">Slackia heliotrinireducens (strain ATCC 29202 / DSM 20476 / NCTC 11029 / RHS 1)</name>
    <name type="common">Peptococcus heliotrinreducens</name>
    <dbReference type="NCBI Taxonomy" id="471855"/>
    <lineage>
        <taxon>Bacteria</taxon>
        <taxon>Bacillati</taxon>
        <taxon>Actinomycetota</taxon>
        <taxon>Coriobacteriia</taxon>
        <taxon>Eggerthellales</taxon>
        <taxon>Eggerthellaceae</taxon>
        <taxon>Slackia</taxon>
    </lineage>
</organism>
<dbReference type="PRINTS" id="PR00344">
    <property type="entry name" value="BCTRLSENSOR"/>
</dbReference>
<dbReference type="SUPFAM" id="SSF55874">
    <property type="entry name" value="ATPase domain of HSP90 chaperone/DNA topoisomerase II/histidine kinase"/>
    <property type="match status" value="1"/>
</dbReference>
<dbReference type="InterPro" id="IPR003594">
    <property type="entry name" value="HATPase_dom"/>
</dbReference>
<protein>
    <recommendedName>
        <fullName evidence="2">histidine kinase</fullName>
        <ecNumber evidence="2">2.7.13.3</ecNumber>
    </recommendedName>
</protein>
<name>C7N0N6_SLAHD</name>
<accession>C7N0N6</accession>
<dbReference type="HOGENOM" id="CLU_020473_3_0_11"/>
<dbReference type="InterPro" id="IPR004358">
    <property type="entry name" value="Sig_transdc_His_kin-like_C"/>
</dbReference>
<dbReference type="GO" id="GO:0000155">
    <property type="term" value="F:phosphorelay sensor kinase activity"/>
    <property type="evidence" value="ECO:0007669"/>
    <property type="project" value="InterPro"/>
</dbReference>
<dbReference type="InterPro" id="IPR010559">
    <property type="entry name" value="Sig_transdc_His_kin_internal"/>
</dbReference>
<evidence type="ECO:0000313" key="7">
    <source>
        <dbReference type="EMBL" id="ACV21114.1"/>
    </source>
</evidence>
<sequence>MTPKSNYSRFLELILLIMAATAAGGLIYALGKPNQSTAMTFASGLLFTMSLMAFIYVQLNPDAVRARQSDTTLKLASEMLSYVQDGMSAESAQAICGLLLPATNAKAVAITNREVILGYVGEEEGQNESGSPVRTKATHATLTDGKTRVLTSAEEIGFPPTVKNLSAGIVVPLHRGEIIVGTLKFYYRRASSINETQLALAEGLAELLSTQIAAVEMENQRKLATTMELKALQSQINPHFLFNTINTIAALTRTDPARARVLLREFAVFYRRTLENSDDLLEVTRELDQTQRYFLFEVARFGEDRLSLDVEIEDGLEDILVPSFLVQPLVENAVKHAMPQEGMLNIEVDVYSEGDDVIISVKDDGIGMDESQKRKMLEAPEVKGTGIAMGNIRDRLRGYYGEDAHMEVESSGGTGTTVRLVLSGAADDGEI</sequence>
<feature type="transmembrane region" description="Helical" evidence="5">
    <location>
        <begin position="37"/>
        <end position="57"/>
    </location>
</feature>
<dbReference type="EMBL" id="CP001684">
    <property type="protein sequence ID" value="ACV21114.1"/>
    <property type="molecule type" value="Genomic_DNA"/>
</dbReference>
<dbReference type="Pfam" id="PF06580">
    <property type="entry name" value="His_kinase"/>
    <property type="match status" value="1"/>
</dbReference>
<dbReference type="EC" id="2.7.13.3" evidence="2"/>
<keyword evidence="5" id="KW-0472">Membrane</keyword>
<keyword evidence="5" id="KW-0812">Transmembrane</keyword>
<dbReference type="GO" id="GO:0016020">
    <property type="term" value="C:membrane"/>
    <property type="evidence" value="ECO:0007669"/>
    <property type="project" value="InterPro"/>
</dbReference>
<dbReference type="RefSeq" id="WP_012797225.1">
    <property type="nucleotide sequence ID" value="NC_013165.1"/>
</dbReference>
<keyword evidence="8" id="KW-1185">Reference proteome</keyword>
<dbReference type="SUPFAM" id="SSF55781">
    <property type="entry name" value="GAF domain-like"/>
    <property type="match status" value="1"/>
</dbReference>
<dbReference type="eggNOG" id="COG3275">
    <property type="taxonomic scope" value="Bacteria"/>
</dbReference>
<keyword evidence="3" id="KW-0808">Transferase</keyword>